<feature type="domain" description="Methyltransferase" evidence="1">
    <location>
        <begin position="44"/>
        <end position="137"/>
    </location>
</feature>
<reference evidence="2" key="1">
    <citation type="journal article" date="2014" name="Int. J. Syst. Evol. Microbiol.">
        <title>Complete genome sequence of Corynebacterium casei LMG S-19264T (=DSM 44701T), isolated from a smear-ripened cheese.</title>
        <authorList>
            <consortium name="US DOE Joint Genome Institute (JGI-PGF)"/>
            <person name="Walter F."/>
            <person name="Albersmeier A."/>
            <person name="Kalinowski J."/>
            <person name="Ruckert C."/>
        </authorList>
    </citation>
    <scope>NUCLEOTIDE SEQUENCE</scope>
    <source>
        <strain evidence="2">CGMCC 1.15448</strain>
    </source>
</reference>
<dbReference type="GO" id="GO:0032259">
    <property type="term" value="P:methylation"/>
    <property type="evidence" value="ECO:0007669"/>
    <property type="project" value="UniProtKB-KW"/>
</dbReference>
<dbReference type="Proteomes" id="UP000607559">
    <property type="component" value="Unassembled WGS sequence"/>
</dbReference>
<dbReference type="GO" id="GO:0008168">
    <property type="term" value="F:methyltransferase activity"/>
    <property type="evidence" value="ECO:0007669"/>
    <property type="project" value="UniProtKB-KW"/>
</dbReference>
<accession>A0A8J2U865</accession>
<dbReference type="Gene3D" id="3.40.50.150">
    <property type="entry name" value="Vaccinia Virus protein VP39"/>
    <property type="match status" value="1"/>
</dbReference>
<keyword evidence="2" id="KW-0489">Methyltransferase</keyword>
<keyword evidence="2" id="KW-0808">Transferase</keyword>
<dbReference type="RefSeq" id="WP_188928167.1">
    <property type="nucleotide sequence ID" value="NZ_BMJC01000001.1"/>
</dbReference>
<dbReference type="CDD" id="cd02440">
    <property type="entry name" value="AdoMet_MTases"/>
    <property type="match status" value="1"/>
</dbReference>
<sequence>MESNSITFNGSIAKNYDHYLGPFLFEPYAEDLVGRIETAAGSNILELACGTGIVTQRLASHLSGSAELTATDINADMLTVAQEKIAAPNVCWDTVDMAAIPYEHDLFDTVVCQFGLMFVPDKPKAVAEIHRVLKKGGKLLFNVWANIADNPVWRIYNTLISKFLPSTPLNAGVGPFSMADENYGSSLLQQAGFARYKVESVAKTGICDTALDAANGFVLGSPLYNFIKNDPSLVERFRDALEEAIGLELGDKPVRSPLRSLVFSAEK</sequence>
<name>A0A8J2U865_9BACT</name>
<gene>
    <name evidence="2" type="ORF">GCM10011511_04850</name>
</gene>
<evidence type="ECO:0000259" key="1">
    <source>
        <dbReference type="Pfam" id="PF13649"/>
    </source>
</evidence>
<dbReference type="SUPFAM" id="SSF53335">
    <property type="entry name" value="S-adenosyl-L-methionine-dependent methyltransferases"/>
    <property type="match status" value="1"/>
</dbReference>
<keyword evidence="3" id="KW-1185">Reference proteome</keyword>
<comment type="caution">
    <text evidence="2">The sequence shown here is derived from an EMBL/GenBank/DDBJ whole genome shotgun (WGS) entry which is preliminary data.</text>
</comment>
<evidence type="ECO:0000313" key="2">
    <source>
        <dbReference type="EMBL" id="GGA84850.1"/>
    </source>
</evidence>
<dbReference type="Pfam" id="PF13649">
    <property type="entry name" value="Methyltransf_25"/>
    <property type="match status" value="1"/>
</dbReference>
<dbReference type="InterPro" id="IPR041698">
    <property type="entry name" value="Methyltransf_25"/>
</dbReference>
<proteinExistence type="predicted"/>
<dbReference type="AlphaFoldDB" id="A0A8J2U865"/>
<dbReference type="EMBL" id="BMJC01000001">
    <property type="protein sequence ID" value="GGA84850.1"/>
    <property type="molecule type" value="Genomic_DNA"/>
</dbReference>
<dbReference type="InterPro" id="IPR029063">
    <property type="entry name" value="SAM-dependent_MTases_sf"/>
</dbReference>
<evidence type="ECO:0000313" key="3">
    <source>
        <dbReference type="Proteomes" id="UP000607559"/>
    </source>
</evidence>
<organism evidence="2 3">
    <name type="scientific">Puia dinghuensis</name>
    <dbReference type="NCBI Taxonomy" id="1792502"/>
    <lineage>
        <taxon>Bacteria</taxon>
        <taxon>Pseudomonadati</taxon>
        <taxon>Bacteroidota</taxon>
        <taxon>Chitinophagia</taxon>
        <taxon>Chitinophagales</taxon>
        <taxon>Chitinophagaceae</taxon>
        <taxon>Puia</taxon>
    </lineage>
</organism>
<protein>
    <submittedName>
        <fullName evidence="2">SAM-dependent methyltransferase</fullName>
    </submittedName>
</protein>
<dbReference type="PANTHER" id="PTHR43591">
    <property type="entry name" value="METHYLTRANSFERASE"/>
    <property type="match status" value="1"/>
</dbReference>
<reference evidence="2" key="2">
    <citation type="submission" date="2020-09" db="EMBL/GenBank/DDBJ databases">
        <authorList>
            <person name="Sun Q."/>
            <person name="Zhou Y."/>
        </authorList>
    </citation>
    <scope>NUCLEOTIDE SEQUENCE</scope>
    <source>
        <strain evidence="2">CGMCC 1.15448</strain>
    </source>
</reference>